<dbReference type="SUPFAM" id="SSF52833">
    <property type="entry name" value="Thioredoxin-like"/>
    <property type="match status" value="1"/>
</dbReference>
<dbReference type="FunFam" id="1.20.1050.10:FF:000031">
    <property type="entry name" value="Glutathione S-Transferase"/>
    <property type="match status" value="1"/>
</dbReference>
<dbReference type="Proteomes" id="UP000008281">
    <property type="component" value="Unassembled WGS sequence"/>
</dbReference>
<dbReference type="CDD" id="cd03192">
    <property type="entry name" value="GST_C_Sigma_like"/>
    <property type="match status" value="1"/>
</dbReference>
<evidence type="ECO:0000313" key="9">
    <source>
        <dbReference type="Proteomes" id="UP000008281"/>
    </source>
</evidence>
<dbReference type="InterPro" id="IPR004046">
    <property type="entry name" value="GST_C"/>
</dbReference>
<dbReference type="PANTHER" id="PTHR11571:SF8">
    <property type="entry name" value="GLUTATHIONE S-TRANSFERASE-RELATED"/>
    <property type="match status" value="1"/>
</dbReference>
<dbReference type="Pfam" id="PF14497">
    <property type="entry name" value="GST_C_3"/>
    <property type="match status" value="1"/>
</dbReference>
<dbReference type="SFLD" id="SFLDG01205">
    <property type="entry name" value="AMPS.1"/>
    <property type="match status" value="1"/>
</dbReference>
<evidence type="ECO:0000259" key="6">
    <source>
        <dbReference type="PROSITE" id="PS50404"/>
    </source>
</evidence>
<dbReference type="FunCoup" id="E3M443">
    <property type="interactions" value="119"/>
</dbReference>
<dbReference type="InParanoid" id="E3M443"/>
<dbReference type="PROSITE" id="PS50405">
    <property type="entry name" value="GST_CTER"/>
    <property type="match status" value="1"/>
</dbReference>
<dbReference type="RefSeq" id="XP_003109072.2">
    <property type="nucleotide sequence ID" value="XM_003109024.2"/>
</dbReference>
<dbReference type="PANTHER" id="PTHR11571">
    <property type="entry name" value="GLUTATHIONE S-TRANSFERASE"/>
    <property type="match status" value="1"/>
</dbReference>
<dbReference type="OrthoDB" id="414243at2759"/>
<dbReference type="GO" id="GO:0004364">
    <property type="term" value="F:glutathione transferase activity"/>
    <property type="evidence" value="ECO:0007669"/>
    <property type="project" value="UniProtKB-EC"/>
</dbReference>
<dbReference type="CTD" id="9800138"/>
<protein>
    <recommendedName>
        <fullName evidence="1">glutathione transferase</fullName>
        <ecNumber evidence="1">2.5.1.18</ecNumber>
    </recommendedName>
    <alternativeName>
        <fullName evidence="5">GST class-sigma</fullName>
    </alternativeName>
</protein>
<feature type="domain" description="GST C-terminal" evidence="7">
    <location>
        <begin position="272"/>
        <end position="398"/>
    </location>
</feature>
<evidence type="ECO:0000256" key="2">
    <source>
        <dbReference type="ARBA" id="ARBA00022679"/>
    </source>
</evidence>
<dbReference type="FunFam" id="3.40.30.10:FF:000189">
    <property type="entry name" value="Glutathione S-Transferase"/>
    <property type="match status" value="1"/>
</dbReference>
<dbReference type="Gene3D" id="1.20.1050.10">
    <property type="match status" value="1"/>
</dbReference>
<dbReference type="PROSITE" id="PS50404">
    <property type="entry name" value="GST_NTER"/>
    <property type="match status" value="1"/>
</dbReference>
<dbReference type="eggNOG" id="KOG1695">
    <property type="taxonomic scope" value="Eukaryota"/>
</dbReference>
<evidence type="ECO:0000256" key="3">
    <source>
        <dbReference type="ARBA" id="ARBA00038317"/>
    </source>
</evidence>
<dbReference type="Gene3D" id="3.40.30.10">
    <property type="entry name" value="Glutaredoxin"/>
    <property type="match status" value="1"/>
</dbReference>
<dbReference type="STRING" id="31234.E3M443"/>
<gene>
    <name evidence="8" type="ORF">CRE_11687</name>
</gene>
<reference evidence="8" key="1">
    <citation type="submission" date="2007-07" db="EMBL/GenBank/DDBJ databases">
        <title>PCAP assembly of the Caenorhabditis remanei genome.</title>
        <authorList>
            <consortium name="The Caenorhabditis remanei Sequencing Consortium"/>
            <person name="Wilson R.K."/>
        </authorList>
    </citation>
    <scope>NUCLEOTIDE SEQUENCE [LARGE SCALE GENOMIC DNA]</scope>
    <source>
        <strain evidence="8">PB4641</strain>
    </source>
</reference>
<dbReference type="GO" id="GO:0006749">
    <property type="term" value="P:glutathione metabolic process"/>
    <property type="evidence" value="ECO:0007669"/>
    <property type="project" value="TreeGrafter"/>
</dbReference>
<evidence type="ECO:0000256" key="1">
    <source>
        <dbReference type="ARBA" id="ARBA00012452"/>
    </source>
</evidence>
<evidence type="ECO:0000259" key="7">
    <source>
        <dbReference type="PROSITE" id="PS50405"/>
    </source>
</evidence>
<organism evidence="9">
    <name type="scientific">Caenorhabditis remanei</name>
    <name type="common">Caenorhabditis vulgaris</name>
    <dbReference type="NCBI Taxonomy" id="31234"/>
    <lineage>
        <taxon>Eukaryota</taxon>
        <taxon>Metazoa</taxon>
        <taxon>Ecdysozoa</taxon>
        <taxon>Nematoda</taxon>
        <taxon>Chromadorea</taxon>
        <taxon>Rhabditida</taxon>
        <taxon>Rhabditina</taxon>
        <taxon>Rhabditomorpha</taxon>
        <taxon>Rhabditoidea</taxon>
        <taxon>Rhabditidae</taxon>
        <taxon>Peloderinae</taxon>
        <taxon>Caenorhabditis</taxon>
    </lineage>
</organism>
<dbReference type="SFLD" id="SFLDS00019">
    <property type="entry name" value="Glutathione_Transferase_(cytos"/>
    <property type="match status" value="1"/>
</dbReference>
<dbReference type="SFLD" id="SFLDG00363">
    <property type="entry name" value="AMPS_(cytGST):_Alpha-__Mu-__Pi"/>
    <property type="match status" value="1"/>
</dbReference>
<feature type="domain" description="GST N-terminal" evidence="6">
    <location>
        <begin position="191"/>
        <end position="270"/>
    </location>
</feature>
<dbReference type="HOGENOM" id="CLU_693059_0_0_1"/>
<accession>E3M443</accession>
<dbReference type="InterPro" id="IPR050213">
    <property type="entry name" value="GST_superfamily"/>
</dbReference>
<dbReference type="AlphaFoldDB" id="E3M443"/>
<keyword evidence="2" id="KW-0808">Transferase</keyword>
<dbReference type="InterPro" id="IPR036249">
    <property type="entry name" value="Thioredoxin-like_sf"/>
</dbReference>
<dbReference type="CDD" id="cd03039">
    <property type="entry name" value="GST_N_Sigma_like"/>
    <property type="match status" value="1"/>
</dbReference>
<dbReference type="InterPro" id="IPR004045">
    <property type="entry name" value="Glutathione_S-Trfase_N"/>
</dbReference>
<evidence type="ECO:0000313" key="8">
    <source>
        <dbReference type="EMBL" id="EFO91581.1"/>
    </source>
</evidence>
<dbReference type="GeneID" id="9800138"/>
<dbReference type="InterPro" id="IPR036282">
    <property type="entry name" value="Glutathione-S-Trfase_C_sf"/>
</dbReference>
<dbReference type="SUPFAM" id="SSF47616">
    <property type="entry name" value="GST C-terminal domain-like"/>
    <property type="match status" value="1"/>
</dbReference>
<sequence length="398" mass="46227">MLYFVSISLDMNIFQSIYWQFCLDFPQYFYSKQLFLSVHIIIPNPSKYYFLFPMNFVCENLVLFIMISMDTMHYHHLIYLFCAHFISKHVLSQNVMLENADKWRESVILLELLLRPLRNFRMESNIEREAEKERKRKYEGGERRSRHTDSSIKRPGWRILSESASLFDLFQFSSVVKPLNNFQKTPYLNMPTYKLTYFDVRGYAEPARILFHLAGVPFEDKRITHGDGTWEKLKDKTPFGQVPVLSVDGFDIPQSAAIVRYLAIKFGFAGKTPEEQAWADAIVDQFKDFMASFRQLIMAQRGGKSAEEIAKISSEVAIPARDSYFKIINGLLEKSKSGYLVGNSLTFADLVVVENITTLEKNQFFTASEHPKLVALREKVYAIPAIKNWVATRPDTQF</sequence>
<dbReference type="KEGG" id="crq:GCK72_005854"/>
<evidence type="ECO:0000256" key="5">
    <source>
        <dbReference type="ARBA" id="ARBA00078118"/>
    </source>
</evidence>
<proteinExistence type="inferred from homology"/>
<keyword evidence="9" id="KW-1185">Reference proteome</keyword>
<comment type="catalytic activity">
    <reaction evidence="4">
        <text>RX + glutathione = an S-substituted glutathione + a halide anion + H(+)</text>
        <dbReference type="Rhea" id="RHEA:16437"/>
        <dbReference type="ChEBI" id="CHEBI:15378"/>
        <dbReference type="ChEBI" id="CHEBI:16042"/>
        <dbReference type="ChEBI" id="CHEBI:17792"/>
        <dbReference type="ChEBI" id="CHEBI:57925"/>
        <dbReference type="ChEBI" id="CHEBI:90779"/>
        <dbReference type="EC" id="2.5.1.18"/>
    </reaction>
</comment>
<dbReference type="EC" id="2.5.1.18" evidence="1"/>
<dbReference type="GO" id="GO:0005737">
    <property type="term" value="C:cytoplasm"/>
    <property type="evidence" value="ECO:0007669"/>
    <property type="project" value="UniProtKB-ARBA"/>
</dbReference>
<comment type="similarity">
    <text evidence="3">Belongs to the GST superfamily. Sigma family.</text>
</comment>
<dbReference type="EMBL" id="DS268424">
    <property type="protein sequence ID" value="EFO91581.1"/>
    <property type="molecule type" value="Genomic_DNA"/>
</dbReference>
<dbReference type="InterPro" id="IPR040079">
    <property type="entry name" value="Glutathione_S-Trfase"/>
</dbReference>
<dbReference type="Pfam" id="PF02798">
    <property type="entry name" value="GST_N"/>
    <property type="match status" value="1"/>
</dbReference>
<name>E3M443_CAERE</name>
<dbReference type="InterPro" id="IPR010987">
    <property type="entry name" value="Glutathione-S-Trfase_C-like"/>
</dbReference>
<evidence type="ECO:0000256" key="4">
    <source>
        <dbReference type="ARBA" id="ARBA00047960"/>
    </source>
</evidence>